<comment type="subcellular location">
    <subcellularLocation>
        <location evidence="1 9">Cell membrane</location>
        <topology evidence="1 9">Multi-pass membrane protein</topology>
    </subcellularLocation>
</comment>
<proteinExistence type="inferred from homology"/>
<evidence type="ECO:0000313" key="11">
    <source>
        <dbReference type="EMBL" id="SHO47256.1"/>
    </source>
</evidence>
<evidence type="ECO:0000259" key="10">
    <source>
        <dbReference type="PROSITE" id="PS50263"/>
    </source>
</evidence>
<keyword evidence="11" id="KW-0449">Lipoprotein</keyword>
<reference evidence="11 12" key="1">
    <citation type="submission" date="2016-12" db="EMBL/GenBank/DDBJ databases">
        <authorList>
            <person name="Song W.-J."/>
            <person name="Kurnit D.M."/>
        </authorList>
    </citation>
    <scope>NUCLEOTIDE SEQUENCE [LARGE SCALE GENOMIC DNA]</scope>
    <source>
        <strain evidence="11 12">DSM 18488</strain>
    </source>
</reference>
<organism evidence="11 12">
    <name type="scientific">Desulfopila aestuarii DSM 18488</name>
    <dbReference type="NCBI Taxonomy" id="1121416"/>
    <lineage>
        <taxon>Bacteria</taxon>
        <taxon>Pseudomonadati</taxon>
        <taxon>Thermodesulfobacteriota</taxon>
        <taxon>Desulfobulbia</taxon>
        <taxon>Desulfobulbales</taxon>
        <taxon>Desulfocapsaceae</taxon>
        <taxon>Desulfopila</taxon>
    </lineage>
</organism>
<dbReference type="GO" id="GO:0042158">
    <property type="term" value="P:lipoprotein biosynthetic process"/>
    <property type="evidence" value="ECO:0007669"/>
    <property type="project" value="UniProtKB-UniRule"/>
</dbReference>
<comment type="function">
    <text evidence="9">Catalyzes the phospholipid dependent N-acylation of the N-terminal cysteine of apolipoprotein, the last step in lipoprotein maturation.</text>
</comment>
<evidence type="ECO:0000256" key="6">
    <source>
        <dbReference type="ARBA" id="ARBA00022989"/>
    </source>
</evidence>
<dbReference type="GO" id="GO:0016410">
    <property type="term" value="F:N-acyltransferase activity"/>
    <property type="evidence" value="ECO:0007669"/>
    <property type="project" value="UniProtKB-UniRule"/>
</dbReference>
<dbReference type="CDD" id="cd07571">
    <property type="entry name" value="ALP_N-acyl_transferase"/>
    <property type="match status" value="1"/>
</dbReference>
<gene>
    <name evidence="9" type="primary">lnt</name>
    <name evidence="11" type="ORF">SAMN02745220_01802</name>
</gene>
<dbReference type="PANTHER" id="PTHR38686">
    <property type="entry name" value="APOLIPOPROTEIN N-ACYLTRANSFERASE"/>
    <property type="match status" value="1"/>
</dbReference>
<comment type="pathway">
    <text evidence="9">Protein modification; lipoprotein biosynthesis (N-acyl transfer).</text>
</comment>
<keyword evidence="7 9" id="KW-0472">Membrane</keyword>
<dbReference type="EC" id="2.3.1.269" evidence="9"/>
<dbReference type="PANTHER" id="PTHR38686:SF1">
    <property type="entry name" value="APOLIPOPROTEIN N-ACYLTRANSFERASE"/>
    <property type="match status" value="1"/>
</dbReference>
<accession>A0A1M7Y4K8</accession>
<feature type="transmembrane region" description="Helical" evidence="9">
    <location>
        <begin position="53"/>
        <end position="76"/>
    </location>
</feature>
<dbReference type="InterPro" id="IPR045378">
    <property type="entry name" value="LNT_N"/>
</dbReference>
<dbReference type="Pfam" id="PF00795">
    <property type="entry name" value="CN_hydrolase"/>
    <property type="match status" value="1"/>
</dbReference>
<evidence type="ECO:0000313" key="12">
    <source>
        <dbReference type="Proteomes" id="UP000184603"/>
    </source>
</evidence>
<feature type="transmembrane region" description="Helical" evidence="9">
    <location>
        <begin position="119"/>
        <end position="139"/>
    </location>
</feature>
<evidence type="ECO:0000256" key="7">
    <source>
        <dbReference type="ARBA" id="ARBA00023136"/>
    </source>
</evidence>
<feature type="transmembrane region" description="Helical" evidence="9">
    <location>
        <begin position="492"/>
        <end position="513"/>
    </location>
</feature>
<evidence type="ECO:0000256" key="2">
    <source>
        <dbReference type="ARBA" id="ARBA00010065"/>
    </source>
</evidence>
<dbReference type="PROSITE" id="PS50263">
    <property type="entry name" value="CN_HYDROLASE"/>
    <property type="match status" value="1"/>
</dbReference>
<feature type="transmembrane region" description="Helical" evidence="9">
    <location>
        <begin position="7"/>
        <end position="24"/>
    </location>
</feature>
<evidence type="ECO:0000256" key="4">
    <source>
        <dbReference type="ARBA" id="ARBA00022679"/>
    </source>
</evidence>
<dbReference type="AlphaFoldDB" id="A0A1M7Y4K8"/>
<dbReference type="HAMAP" id="MF_01148">
    <property type="entry name" value="Lnt"/>
    <property type="match status" value="1"/>
</dbReference>
<dbReference type="OrthoDB" id="9804277at2"/>
<dbReference type="GO" id="GO:0005886">
    <property type="term" value="C:plasma membrane"/>
    <property type="evidence" value="ECO:0007669"/>
    <property type="project" value="UniProtKB-SubCell"/>
</dbReference>
<dbReference type="InterPro" id="IPR003010">
    <property type="entry name" value="C-N_Hydrolase"/>
</dbReference>
<dbReference type="NCBIfam" id="TIGR00546">
    <property type="entry name" value="lnt"/>
    <property type="match status" value="1"/>
</dbReference>
<dbReference type="InterPro" id="IPR036526">
    <property type="entry name" value="C-N_Hydrolase_sf"/>
</dbReference>
<dbReference type="Pfam" id="PF20154">
    <property type="entry name" value="LNT_N"/>
    <property type="match status" value="1"/>
</dbReference>
<evidence type="ECO:0000256" key="9">
    <source>
        <dbReference type="HAMAP-Rule" id="MF_01148"/>
    </source>
</evidence>
<sequence>MMNRLRLWPVAFSLVSALLLWGAYPGGGEIWPLLTVALVPLFFSLSRVSGREALLCGFLTGTVHYLLQLYWIVIVLGRYGGLPVYIAVPALVLLAGYMALYVAGFALCGRLLLRQGAPLVALLGIPALWVGADWLRGWLFTGFPWMDIGYALGNVPQLIQTAELFGHGGVSFLLVLVNTFVVLALNRRHALQTLAIPALTVLVICGVAAFYSNWRWQAVSADIADPQRKSMTVGIVQGNIDQSVKWSPANQQQTVSTYLNYSTALFGETHPDLLVWPETALPFYPQTYPDTGVLYGLVTQNDTALLTGAPWFEVVDQNTKDIRYYNSAQLIEPEKGFIASYYKSHLVPFGEYVPLKKLLPFLAPLVEAVGDFSAGRVEKPLVRHEGKIGVLICFESIFPDLAREWSKNDANMLVNLTNDAWYGKSSAPYHSMAMTVFRAVENRRSVVRAANTGISGFIDPLGVIHHPSPIFTTWSAAREIVLMDGQTIFVRWGYLFPIVSLVVGLLFSLSALATKRRTING</sequence>
<keyword evidence="3 9" id="KW-1003">Cell membrane</keyword>
<dbReference type="SUPFAM" id="SSF56317">
    <property type="entry name" value="Carbon-nitrogen hydrolase"/>
    <property type="match status" value="1"/>
</dbReference>
<protein>
    <recommendedName>
        <fullName evidence="9">Apolipoprotein N-acyltransferase</fullName>
        <shortName evidence="9">ALP N-acyltransferase</shortName>
        <ecNumber evidence="9">2.3.1.269</ecNumber>
    </recommendedName>
</protein>
<dbReference type="Proteomes" id="UP000184603">
    <property type="component" value="Unassembled WGS sequence"/>
</dbReference>
<dbReference type="UniPathway" id="UPA00666"/>
<dbReference type="STRING" id="1121416.SAMN02745220_01802"/>
<feature type="transmembrane region" description="Helical" evidence="9">
    <location>
        <begin position="30"/>
        <end position="46"/>
    </location>
</feature>
<feature type="transmembrane region" description="Helical" evidence="9">
    <location>
        <begin position="82"/>
        <end position="107"/>
    </location>
</feature>
<dbReference type="Gene3D" id="3.60.110.10">
    <property type="entry name" value="Carbon-nitrogen hydrolase"/>
    <property type="match status" value="1"/>
</dbReference>
<evidence type="ECO:0000256" key="3">
    <source>
        <dbReference type="ARBA" id="ARBA00022475"/>
    </source>
</evidence>
<dbReference type="EMBL" id="FRFE01000007">
    <property type="protein sequence ID" value="SHO47256.1"/>
    <property type="molecule type" value="Genomic_DNA"/>
</dbReference>
<dbReference type="InterPro" id="IPR004563">
    <property type="entry name" value="Apolipo_AcylTrfase"/>
</dbReference>
<keyword evidence="8 9" id="KW-0012">Acyltransferase</keyword>
<evidence type="ECO:0000256" key="1">
    <source>
        <dbReference type="ARBA" id="ARBA00004651"/>
    </source>
</evidence>
<dbReference type="RefSeq" id="WP_084553775.1">
    <property type="nucleotide sequence ID" value="NZ_FRFE01000007.1"/>
</dbReference>
<keyword evidence="5 9" id="KW-0812">Transmembrane</keyword>
<evidence type="ECO:0000256" key="8">
    <source>
        <dbReference type="ARBA" id="ARBA00023315"/>
    </source>
</evidence>
<evidence type="ECO:0000256" key="5">
    <source>
        <dbReference type="ARBA" id="ARBA00022692"/>
    </source>
</evidence>
<feature type="transmembrane region" description="Helical" evidence="9">
    <location>
        <begin position="164"/>
        <end position="185"/>
    </location>
</feature>
<feature type="transmembrane region" description="Helical" evidence="9">
    <location>
        <begin position="194"/>
        <end position="214"/>
    </location>
</feature>
<keyword evidence="6 9" id="KW-1133">Transmembrane helix</keyword>
<keyword evidence="4 9" id="KW-0808">Transferase</keyword>
<name>A0A1M7Y4K8_9BACT</name>
<keyword evidence="12" id="KW-1185">Reference proteome</keyword>
<feature type="domain" description="CN hydrolase" evidence="10">
    <location>
        <begin position="236"/>
        <end position="489"/>
    </location>
</feature>
<comment type="catalytic activity">
    <reaction evidence="9">
        <text>N-terminal S-1,2-diacyl-sn-glyceryl-L-cysteinyl-[lipoprotein] + a glycerophospholipid = N-acyl-S-1,2-diacyl-sn-glyceryl-L-cysteinyl-[lipoprotein] + a 2-acyl-sn-glycero-3-phospholipid + H(+)</text>
        <dbReference type="Rhea" id="RHEA:48228"/>
        <dbReference type="Rhea" id="RHEA-COMP:14681"/>
        <dbReference type="Rhea" id="RHEA-COMP:14684"/>
        <dbReference type="ChEBI" id="CHEBI:15378"/>
        <dbReference type="ChEBI" id="CHEBI:136912"/>
        <dbReference type="ChEBI" id="CHEBI:140656"/>
        <dbReference type="ChEBI" id="CHEBI:140657"/>
        <dbReference type="ChEBI" id="CHEBI:140660"/>
        <dbReference type="EC" id="2.3.1.269"/>
    </reaction>
</comment>
<comment type="similarity">
    <text evidence="2 9">Belongs to the CN hydrolase family. Apolipoprotein N-acyltransferase subfamily.</text>
</comment>